<evidence type="ECO:0000256" key="1">
    <source>
        <dbReference type="ARBA" id="ARBA00022801"/>
    </source>
</evidence>
<protein>
    <submittedName>
        <fullName evidence="3">Uncharacterized domain 1-containing protein</fullName>
    </submittedName>
</protein>
<feature type="domain" description="Thioesterase" evidence="2">
    <location>
        <begin position="140"/>
        <end position="214"/>
    </location>
</feature>
<dbReference type="Proteomes" id="UP000189935">
    <property type="component" value="Chromosome I"/>
</dbReference>
<dbReference type="InterPro" id="IPR029069">
    <property type="entry name" value="HotDog_dom_sf"/>
</dbReference>
<dbReference type="CDD" id="cd03443">
    <property type="entry name" value="PaaI_thioesterase"/>
    <property type="match status" value="1"/>
</dbReference>
<dbReference type="Pfam" id="PF03061">
    <property type="entry name" value="4HBT"/>
    <property type="match status" value="1"/>
</dbReference>
<proteinExistence type="predicted"/>
<accession>A0A1M7BXD6</accession>
<dbReference type="Gene3D" id="3.10.129.10">
    <property type="entry name" value="Hotdog Thioesterase"/>
    <property type="match status" value="1"/>
</dbReference>
<dbReference type="AlphaFoldDB" id="A0A1M7BXD6"/>
<dbReference type="EMBL" id="LT670844">
    <property type="protein sequence ID" value="SHL59640.1"/>
    <property type="molecule type" value="Genomic_DNA"/>
</dbReference>
<evidence type="ECO:0000259" key="2">
    <source>
        <dbReference type="Pfam" id="PF03061"/>
    </source>
</evidence>
<gene>
    <name evidence="3" type="ORF">SAMN05444159_6323</name>
</gene>
<dbReference type="InterPro" id="IPR006683">
    <property type="entry name" value="Thioestr_dom"/>
</dbReference>
<name>A0A1M7BXD6_9BRAD</name>
<reference evidence="3 4" key="1">
    <citation type="submission" date="2016-11" db="EMBL/GenBank/DDBJ databases">
        <authorList>
            <person name="Jaros S."/>
            <person name="Januszkiewicz K."/>
            <person name="Wedrychowicz H."/>
        </authorList>
    </citation>
    <scope>NUCLEOTIDE SEQUENCE [LARGE SCALE GENOMIC DNA]</scope>
    <source>
        <strain evidence="3 4">GAS499</strain>
    </source>
</reference>
<sequence length="226" mass="24813">MQPLTARPKATTLKIITNRLNIVNLIPTALSYGPKSGIFKPRRARVDFARNHPTMRDKLSISGEEPARMQHELPAKDDAKPFDIEEARRVLGEVFAPWVQDLSLSIVSLDDTPPPDAAADWQPGAVLRMPFSERLCRHGGIVCGQALMAFADTSMVIANLAANRGYRPMTTVDQTTHFMRAVTQADVLADARVVRLGRTMSFGRVTLLSATDNKPVAMVSSAFAML</sequence>
<dbReference type="InterPro" id="IPR003736">
    <property type="entry name" value="PAAI_dom"/>
</dbReference>
<evidence type="ECO:0000313" key="3">
    <source>
        <dbReference type="EMBL" id="SHL59640.1"/>
    </source>
</evidence>
<evidence type="ECO:0000313" key="4">
    <source>
        <dbReference type="Proteomes" id="UP000189935"/>
    </source>
</evidence>
<dbReference type="NCBIfam" id="TIGR00369">
    <property type="entry name" value="unchar_dom_1"/>
    <property type="match status" value="1"/>
</dbReference>
<keyword evidence="1" id="KW-0378">Hydrolase</keyword>
<organism evidence="3 4">
    <name type="scientific">Bradyrhizobium lablabi</name>
    <dbReference type="NCBI Taxonomy" id="722472"/>
    <lineage>
        <taxon>Bacteria</taxon>
        <taxon>Pseudomonadati</taxon>
        <taxon>Pseudomonadota</taxon>
        <taxon>Alphaproteobacteria</taxon>
        <taxon>Hyphomicrobiales</taxon>
        <taxon>Nitrobacteraceae</taxon>
        <taxon>Bradyrhizobium</taxon>
    </lineage>
</organism>
<dbReference type="GO" id="GO:0016289">
    <property type="term" value="F:acyl-CoA hydrolase activity"/>
    <property type="evidence" value="ECO:0007669"/>
    <property type="project" value="UniProtKB-ARBA"/>
</dbReference>
<dbReference type="SUPFAM" id="SSF54637">
    <property type="entry name" value="Thioesterase/thiol ester dehydrase-isomerase"/>
    <property type="match status" value="1"/>
</dbReference>